<feature type="domain" description="RNA polymerase sigma-70 region 2" evidence="5">
    <location>
        <begin position="27"/>
        <end position="92"/>
    </location>
</feature>
<dbReference type="CDD" id="cd06171">
    <property type="entry name" value="Sigma70_r4"/>
    <property type="match status" value="1"/>
</dbReference>
<dbReference type="InterPro" id="IPR039425">
    <property type="entry name" value="RNA_pol_sigma-70-like"/>
</dbReference>
<feature type="domain" description="RNA polymerase sigma factor 70 region 4 type 2" evidence="6">
    <location>
        <begin position="124"/>
        <end position="174"/>
    </location>
</feature>
<dbReference type="GO" id="GO:0003677">
    <property type="term" value="F:DNA binding"/>
    <property type="evidence" value="ECO:0007669"/>
    <property type="project" value="InterPro"/>
</dbReference>
<evidence type="ECO:0000259" key="5">
    <source>
        <dbReference type="Pfam" id="PF04542"/>
    </source>
</evidence>
<dbReference type="NCBIfam" id="TIGR02937">
    <property type="entry name" value="sigma70-ECF"/>
    <property type="match status" value="1"/>
</dbReference>
<dbReference type="EMBL" id="VWNE01000022">
    <property type="protein sequence ID" value="KAA8481722.1"/>
    <property type="molecule type" value="Genomic_DNA"/>
</dbReference>
<evidence type="ECO:0000313" key="8">
    <source>
        <dbReference type="Proteomes" id="UP000322918"/>
    </source>
</evidence>
<dbReference type="InterPro" id="IPR013249">
    <property type="entry name" value="RNA_pol_sigma70_r4_t2"/>
</dbReference>
<sequence>MNICNEQSDMELVTLLKAGDVLAFTRLYNKYSRKMYINMYRMVKDNDVVEEMIQVLFSRIWQHREAITYEFDFSSYLYRAASNLVCDFYRKLESDKKMRAHFISTITEHYSHIEEDIYFKESKMLLEQALALLSPQQRHVYQLCKIDGFSYKETAGRLGISPYTVKEYLCTAKRLVRTFITANMETIGCFTAVSFLLSKLYF</sequence>
<evidence type="ECO:0000259" key="6">
    <source>
        <dbReference type="Pfam" id="PF08281"/>
    </source>
</evidence>
<gene>
    <name evidence="7" type="ORF">F1649_14420</name>
</gene>
<name>A0A5M9H477_9SPHI</name>
<dbReference type="GO" id="GO:0016987">
    <property type="term" value="F:sigma factor activity"/>
    <property type="evidence" value="ECO:0007669"/>
    <property type="project" value="UniProtKB-KW"/>
</dbReference>
<dbReference type="Gene3D" id="1.10.10.10">
    <property type="entry name" value="Winged helix-like DNA-binding domain superfamily/Winged helix DNA-binding domain"/>
    <property type="match status" value="1"/>
</dbReference>
<dbReference type="InterPro" id="IPR036388">
    <property type="entry name" value="WH-like_DNA-bd_sf"/>
</dbReference>
<keyword evidence="2" id="KW-0805">Transcription regulation</keyword>
<dbReference type="Proteomes" id="UP000322918">
    <property type="component" value="Unassembled WGS sequence"/>
</dbReference>
<dbReference type="InterPro" id="IPR013325">
    <property type="entry name" value="RNA_pol_sigma_r2"/>
</dbReference>
<dbReference type="RefSeq" id="WP_141813650.1">
    <property type="nucleotide sequence ID" value="NZ_VFPL01000001.1"/>
</dbReference>
<dbReference type="PANTHER" id="PTHR43133">
    <property type="entry name" value="RNA POLYMERASE ECF-TYPE SIGMA FACTO"/>
    <property type="match status" value="1"/>
</dbReference>
<dbReference type="SUPFAM" id="SSF88946">
    <property type="entry name" value="Sigma2 domain of RNA polymerase sigma factors"/>
    <property type="match status" value="1"/>
</dbReference>
<evidence type="ECO:0000256" key="2">
    <source>
        <dbReference type="ARBA" id="ARBA00023015"/>
    </source>
</evidence>
<evidence type="ECO:0000313" key="7">
    <source>
        <dbReference type="EMBL" id="KAA8481722.1"/>
    </source>
</evidence>
<comment type="caution">
    <text evidence="7">The sequence shown here is derived from an EMBL/GenBank/DDBJ whole genome shotgun (WGS) entry which is preliminary data.</text>
</comment>
<accession>A0A5M9H477</accession>
<comment type="similarity">
    <text evidence="1">Belongs to the sigma-70 factor family. ECF subfamily.</text>
</comment>
<dbReference type="GO" id="GO:0006352">
    <property type="term" value="P:DNA-templated transcription initiation"/>
    <property type="evidence" value="ECO:0007669"/>
    <property type="project" value="InterPro"/>
</dbReference>
<dbReference type="InterPro" id="IPR007627">
    <property type="entry name" value="RNA_pol_sigma70_r2"/>
</dbReference>
<proteinExistence type="inferred from homology"/>
<evidence type="ECO:0000256" key="1">
    <source>
        <dbReference type="ARBA" id="ARBA00010641"/>
    </source>
</evidence>
<dbReference type="InterPro" id="IPR013324">
    <property type="entry name" value="RNA_pol_sigma_r3/r4-like"/>
</dbReference>
<evidence type="ECO:0000256" key="4">
    <source>
        <dbReference type="ARBA" id="ARBA00023163"/>
    </source>
</evidence>
<protein>
    <submittedName>
        <fullName evidence="7">Sigma-70 family RNA polymerase sigma factor</fullName>
    </submittedName>
</protein>
<evidence type="ECO:0000256" key="3">
    <source>
        <dbReference type="ARBA" id="ARBA00023082"/>
    </source>
</evidence>
<keyword evidence="8" id="KW-1185">Reference proteome</keyword>
<dbReference type="SUPFAM" id="SSF88659">
    <property type="entry name" value="Sigma3 and sigma4 domains of RNA polymerase sigma factors"/>
    <property type="match status" value="1"/>
</dbReference>
<dbReference type="InterPro" id="IPR014284">
    <property type="entry name" value="RNA_pol_sigma-70_dom"/>
</dbReference>
<dbReference type="AlphaFoldDB" id="A0A5M9H477"/>
<dbReference type="Pfam" id="PF04542">
    <property type="entry name" value="Sigma70_r2"/>
    <property type="match status" value="1"/>
</dbReference>
<keyword evidence="3" id="KW-0731">Sigma factor</keyword>
<reference evidence="7 8" key="1">
    <citation type="submission" date="2019-09" db="EMBL/GenBank/DDBJ databases">
        <title>Pararcticibacter amylolyticus gen. nov., sp. nov., isolated from a rottenly hemp rope, and reclassification of Pedobacter tournemirensis as Pararcticibacter tournemirensis comb. nov.</title>
        <authorList>
            <person name="Cai Y."/>
        </authorList>
    </citation>
    <scope>NUCLEOTIDE SEQUENCE [LARGE SCALE GENOMIC DNA]</scope>
    <source>
        <strain evidence="7 8">TF5-37.2-LB10</strain>
    </source>
</reference>
<dbReference type="Gene3D" id="1.10.1740.10">
    <property type="match status" value="1"/>
</dbReference>
<dbReference type="OrthoDB" id="655312at2"/>
<organism evidence="7 8">
    <name type="scientific">Arcticibacter tournemirensis</name>
    <dbReference type="NCBI Taxonomy" id="699437"/>
    <lineage>
        <taxon>Bacteria</taxon>
        <taxon>Pseudomonadati</taxon>
        <taxon>Bacteroidota</taxon>
        <taxon>Sphingobacteriia</taxon>
        <taxon>Sphingobacteriales</taxon>
        <taxon>Sphingobacteriaceae</taxon>
        <taxon>Arcticibacter</taxon>
    </lineage>
</organism>
<dbReference type="Pfam" id="PF08281">
    <property type="entry name" value="Sigma70_r4_2"/>
    <property type="match status" value="1"/>
</dbReference>
<keyword evidence="4" id="KW-0804">Transcription</keyword>
<dbReference type="PANTHER" id="PTHR43133:SF46">
    <property type="entry name" value="RNA POLYMERASE SIGMA-70 FACTOR ECF SUBFAMILY"/>
    <property type="match status" value="1"/>
</dbReference>